<keyword evidence="1" id="KW-1133">Transmembrane helix</keyword>
<name>Q09F92_TETMA</name>
<evidence type="ECO:0000256" key="1">
    <source>
        <dbReference type="SAM" id="Phobius"/>
    </source>
</evidence>
<keyword evidence="1" id="KW-0812">Transmembrane</keyword>
<gene>
    <name evidence="2" type="primary">ymf56</name>
</gene>
<protein>
    <submittedName>
        <fullName evidence="2">Ymf56</fullName>
    </submittedName>
</protein>
<dbReference type="AlphaFoldDB" id="Q09F92"/>
<organism evidence="2">
    <name type="scientific">Tetrahymena malaccensis</name>
    <dbReference type="NCBI Taxonomy" id="5901"/>
    <lineage>
        <taxon>Eukaryota</taxon>
        <taxon>Sar</taxon>
        <taxon>Alveolata</taxon>
        <taxon>Ciliophora</taxon>
        <taxon>Intramacronucleata</taxon>
        <taxon>Oligohymenophorea</taxon>
        <taxon>Hymenostomatida</taxon>
        <taxon>Tetrahymenina</taxon>
        <taxon>Tetrahymenidae</taxon>
        <taxon>Tetrahymena</taxon>
    </lineage>
</organism>
<accession>Q09F92</accession>
<reference evidence="2" key="1">
    <citation type="journal article" date="2007" name="PLoS ONE">
        <title>Complete mitochondrial genome sequence of three tetrahymena species reveals mutation hot spots and accelerated nonsynonymous substitutions in Ymf genes.</title>
        <authorList>
            <person name="Moradian M.M."/>
            <person name="Beglaryan D."/>
            <person name="Skozylas J.M."/>
            <person name="Kerikorian V."/>
        </authorList>
    </citation>
    <scope>NUCLEOTIDE SEQUENCE</scope>
    <source>
        <strain evidence="2">MP75</strain>
    </source>
</reference>
<proteinExistence type="predicted"/>
<keyword evidence="1" id="KW-0472">Membrane</keyword>
<geneLocation type="mitochondrion" evidence="2"/>
<dbReference type="RefSeq" id="YP_740750.1">
    <property type="nucleotide sequence ID" value="NC_008337.1"/>
</dbReference>
<feature type="transmembrane region" description="Helical" evidence="1">
    <location>
        <begin position="26"/>
        <end position="49"/>
    </location>
</feature>
<keyword evidence="2" id="KW-0496">Mitochondrion</keyword>
<dbReference type="EMBL" id="DQ927303">
    <property type="protein sequence ID" value="ABI51659.1"/>
    <property type="molecule type" value="Genomic_DNA"/>
</dbReference>
<sequence length="100" mass="12287">MNTILDYLFLLDLNDDLTRKAIFEQVIIFIFIYCTMNFLAWSTVVELIWPTHFFNRRHSSSQEFIRFRTYTEVLLKLSAYNDFFYVLNNYYFNQKLILKN</sequence>
<dbReference type="CDD" id="cd23684">
    <property type="entry name" value="ATP-synt_III_subunit8"/>
    <property type="match status" value="1"/>
</dbReference>
<evidence type="ECO:0000313" key="2">
    <source>
        <dbReference type="EMBL" id="ABI51659.1"/>
    </source>
</evidence>
<dbReference type="GeneID" id="4271431"/>